<evidence type="ECO:0000256" key="1">
    <source>
        <dbReference type="SAM" id="SignalP"/>
    </source>
</evidence>
<accession>A0A8T0JC28</accession>
<name>A0A8T0JC28_CERPU</name>
<protein>
    <submittedName>
        <fullName evidence="2">Uncharacterized protein</fullName>
    </submittedName>
</protein>
<dbReference type="Proteomes" id="UP000822688">
    <property type="component" value="Chromosome 1"/>
</dbReference>
<reference evidence="2" key="1">
    <citation type="submission" date="2020-06" db="EMBL/GenBank/DDBJ databases">
        <title>WGS assembly of Ceratodon purpureus strain R40.</title>
        <authorList>
            <person name="Carey S.B."/>
            <person name="Jenkins J."/>
            <person name="Shu S."/>
            <person name="Lovell J.T."/>
            <person name="Sreedasyam A."/>
            <person name="Maumus F."/>
            <person name="Tiley G.P."/>
            <person name="Fernandez-Pozo N."/>
            <person name="Barry K."/>
            <person name="Chen C."/>
            <person name="Wang M."/>
            <person name="Lipzen A."/>
            <person name="Daum C."/>
            <person name="Saski C.A."/>
            <person name="Payton A.C."/>
            <person name="Mcbreen J.C."/>
            <person name="Conrad R.E."/>
            <person name="Kollar L.M."/>
            <person name="Olsson S."/>
            <person name="Huttunen S."/>
            <person name="Landis J.B."/>
            <person name="Wickett N.J."/>
            <person name="Johnson M.G."/>
            <person name="Rensing S.A."/>
            <person name="Grimwood J."/>
            <person name="Schmutz J."/>
            <person name="Mcdaniel S.F."/>
        </authorList>
    </citation>
    <scope>NUCLEOTIDE SEQUENCE</scope>
    <source>
        <strain evidence="2">R40</strain>
    </source>
</reference>
<dbReference type="AlphaFoldDB" id="A0A8T0JC28"/>
<proteinExistence type="predicted"/>
<comment type="caution">
    <text evidence="2">The sequence shown here is derived from an EMBL/GenBank/DDBJ whole genome shotgun (WGS) entry which is preliminary data.</text>
</comment>
<keyword evidence="3" id="KW-1185">Reference proteome</keyword>
<organism evidence="2 3">
    <name type="scientific">Ceratodon purpureus</name>
    <name type="common">Fire moss</name>
    <name type="synonym">Dicranum purpureum</name>
    <dbReference type="NCBI Taxonomy" id="3225"/>
    <lineage>
        <taxon>Eukaryota</taxon>
        <taxon>Viridiplantae</taxon>
        <taxon>Streptophyta</taxon>
        <taxon>Embryophyta</taxon>
        <taxon>Bryophyta</taxon>
        <taxon>Bryophytina</taxon>
        <taxon>Bryopsida</taxon>
        <taxon>Dicranidae</taxon>
        <taxon>Pseudoditrichales</taxon>
        <taxon>Ditrichaceae</taxon>
        <taxon>Ceratodon</taxon>
    </lineage>
</organism>
<feature type="signal peptide" evidence="1">
    <location>
        <begin position="1"/>
        <end position="18"/>
    </location>
</feature>
<keyword evidence="1" id="KW-0732">Signal</keyword>
<dbReference type="EMBL" id="CM026421">
    <property type="protein sequence ID" value="KAG0592563.1"/>
    <property type="molecule type" value="Genomic_DNA"/>
</dbReference>
<evidence type="ECO:0000313" key="3">
    <source>
        <dbReference type="Proteomes" id="UP000822688"/>
    </source>
</evidence>
<gene>
    <name evidence="2" type="ORF">KC19_1G262400</name>
</gene>
<evidence type="ECO:0000313" key="2">
    <source>
        <dbReference type="EMBL" id="KAG0592563.1"/>
    </source>
</evidence>
<feature type="chain" id="PRO_5035944722" evidence="1">
    <location>
        <begin position="19"/>
        <end position="55"/>
    </location>
</feature>
<sequence>MSMFAGVTAIWQICFTLTDDLCLIQVHHRYAETLVFNPEIQVMLRGRNGSYARLY</sequence>